<protein>
    <submittedName>
        <fullName evidence="1">Uncharacterized protein</fullName>
    </submittedName>
</protein>
<reference evidence="1 2" key="2">
    <citation type="journal article" date="2022" name="Mol. Ecol. Resour.">
        <title>The genomes of chicory, endive, great burdock and yacon provide insights into Asteraceae paleo-polyploidization history and plant inulin production.</title>
        <authorList>
            <person name="Fan W."/>
            <person name="Wang S."/>
            <person name="Wang H."/>
            <person name="Wang A."/>
            <person name="Jiang F."/>
            <person name="Liu H."/>
            <person name="Zhao H."/>
            <person name="Xu D."/>
            <person name="Zhang Y."/>
        </authorList>
    </citation>
    <scope>NUCLEOTIDE SEQUENCE [LARGE SCALE GENOMIC DNA]</scope>
    <source>
        <strain evidence="2">cv. Niubang</strain>
    </source>
</reference>
<accession>A0ACB8XPM8</accession>
<proteinExistence type="predicted"/>
<reference evidence="2" key="1">
    <citation type="journal article" date="2022" name="Mol. Ecol. Resour.">
        <title>The genomes of chicory, endive, great burdock and yacon provide insights into Asteraceae palaeo-polyploidization history and plant inulin production.</title>
        <authorList>
            <person name="Fan W."/>
            <person name="Wang S."/>
            <person name="Wang H."/>
            <person name="Wang A."/>
            <person name="Jiang F."/>
            <person name="Liu H."/>
            <person name="Zhao H."/>
            <person name="Xu D."/>
            <person name="Zhang Y."/>
        </authorList>
    </citation>
    <scope>NUCLEOTIDE SEQUENCE [LARGE SCALE GENOMIC DNA]</scope>
    <source>
        <strain evidence="2">cv. Niubang</strain>
    </source>
</reference>
<sequence length="444" mass="47732">MSTSGQPQFRYTQTPSKVLHLRNLPWECTDEELVELCKPFGKIVNTKCNVGANRNQAFVEFVDQNQAINMVTYYASSSDPAQVRGKSVYVQYSNRHEIVNNKGPGDVPGNVLLVTIEGVEAGEVSIDVIHLVFSAFGFVHKIATFEKAAGFQALIQFTDAETALSAKEALDGRSIPRYLLPEHVGSCHLRISYSAHTDLNIKFQSHRSRDYTNPYLPVNSTAIEGFAQPIVGPDGKKKEPESNVLLASIENMSYAVTVDVIHTVFSAFGPIQKIAIFEKNGGTQALVQYHDVTTAAVAKDALEGHCIYDGGYCKLHLSYSRHTDLNVKAFSDKSRDYTVPESALLAMQHASGQPAGAPVWQTSQAGQMYSRGGEYAAGSSGQTQPPAPPGQPPAPATFYGGSPPGPPSYSPTGGGPPPLAGGGQPTNMRPGGALSPVQPPYYSR</sequence>
<organism evidence="1 2">
    <name type="scientific">Arctium lappa</name>
    <name type="common">Greater burdock</name>
    <name type="synonym">Lappa major</name>
    <dbReference type="NCBI Taxonomy" id="4217"/>
    <lineage>
        <taxon>Eukaryota</taxon>
        <taxon>Viridiplantae</taxon>
        <taxon>Streptophyta</taxon>
        <taxon>Embryophyta</taxon>
        <taxon>Tracheophyta</taxon>
        <taxon>Spermatophyta</taxon>
        <taxon>Magnoliopsida</taxon>
        <taxon>eudicotyledons</taxon>
        <taxon>Gunneridae</taxon>
        <taxon>Pentapetalae</taxon>
        <taxon>asterids</taxon>
        <taxon>campanulids</taxon>
        <taxon>Asterales</taxon>
        <taxon>Asteraceae</taxon>
        <taxon>Carduoideae</taxon>
        <taxon>Cardueae</taxon>
        <taxon>Arctiinae</taxon>
        <taxon>Arctium</taxon>
    </lineage>
</organism>
<dbReference type="Proteomes" id="UP001055879">
    <property type="component" value="Linkage Group LG16"/>
</dbReference>
<comment type="caution">
    <text evidence="1">The sequence shown here is derived from an EMBL/GenBank/DDBJ whole genome shotgun (WGS) entry which is preliminary data.</text>
</comment>
<evidence type="ECO:0000313" key="2">
    <source>
        <dbReference type="Proteomes" id="UP001055879"/>
    </source>
</evidence>
<gene>
    <name evidence="1" type="ORF">L6452_41537</name>
</gene>
<evidence type="ECO:0000313" key="1">
    <source>
        <dbReference type="EMBL" id="KAI3669987.1"/>
    </source>
</evidence>
<name>A0ACB8XPM8_ARCLA</name>
<dbReference type="EMBL" id="CM042062">
    <property type="protein sequence ID" value="KAI3669987.1"/>
    <property type="molecule type" value="Genomic_DNA"/>
</dbReference>
<keyword evidence="2" id="KW-1185">Reference proteome</keyword>